<sequence>MQLSPALTLSLLLSLLSLLSLQCPQHHPHPLRTPGLLHLQPLPDPDPPRRRDQPPGNNHRVRRRQRRHVHSPCKAPSALHPPQRPLTPRLRRLLRRQEAPPDPQRLYPHCHPLPGHRRGLWYLSGYVNITNQKGGRVSFAAIDHAGDLSATFVKSVFELPYNISVIQISHILTSAEAEAPNPSPTLNLTTLISKQGCTSFSDLLISSGALDTFNENLDGGLTVFLPKRRRFDCVHAQTLKSSNGLMNTLATDGAEKFDFTVQNDGDNVMLKTKVVTATVTATVVDKEPLIAYKIDKVLLPAELFKPAKAAPAPKAEKAGAEADAPGPSASDDEAADTTNDNGAGRFNGGPLVTAALVLCLGVFGLI</sequence>
<organism evidence="11 12">
    <name type="scientific">Actinidia rufa</name>
    <dbReference type="NCBI Taxonomy" id="165716"/>
    <lineage>
        <taxon>Eukaryota</taxon>
        <taxon>Viridiplantae</taxon>
        <taxon>Streptophyta</taxon>
        <taxon>Embryophyta</taxon>
        <taxon>Tracheophyta</taxon>
        <taxon>Spermatophyta</taxon>
        <taxon>Magnoliopsida</taxon>
        <taxon>eudicotyledons</taxon>
        <taxon>Gunneridae</taxon>
        <taxon>Pentapetalae</taxon>
        <taxon>asterids</taxon>
        <taxon>Ericales</taxon>
        <taxon>Actinidiaceae</taxon>
        <taxon>Actinidia</taxon>
    </lineage>
</organism>
<evidence type="ECO:0000256" key="8">
    <source>
        <dbReference type="SAM" id="MobiDB-lite"/>
    </source>
</evidence>
<proteinExistence type="inferred from homology"/>
<evidence type="ECO:0000313" key="12">
    <source>
        <dbReference type="Proteomes" id="UP000585474"/>
    </source>
</evidence>
<comment type="subcellular location">
    <subcellularLocation>
        <location evidence="1">Cell membrane</location>
        <topology evidence="1">Lipid-anchor</topology>
        <topology evidence="1">GPI-anchor</topology>
    </subcellularLocation>
</comment>
<dbReference type="PROSITE" id="PS50213">
    <property type="entry name" value="FAS1"/>
    <property type="match status" value="1"/>
</dbReference>
<dbReference type="PANTHER" id="PTHR32077:SF86">
    <property type="entry name" value="FAS1 DOMAIN-CONTAINING PROTEIN SELMODRAFT_448915"/>
    <property type="match status" value="1"/>
</dbReference>
<dbReference type="PANTHER" id="PTHR32077">
    <property type="entry name" value="FASCICLIN-LIKE ARABINOGALACTAN PROTEIN"/>
    <property type="match status" value="1"/>
</dbReference>
<comment type="function">
    <text evidence="7">May be a cell surface adhesion protein.</text>
</comment>
<comment type="similarity">
    <text evidence="2">Belongs to the fasciclin-like AGP family.</text>
</comment>
<feature type="domain" description="FAS1" evidence="10">
    <location>
        <begin position="184"/>
        <end position="298"/>
    </location>
</feature>
<feature type="chain" id="PRO_5029694953" evidence="9">
    <location>
        <begin position="22"/>
        <end position="366"/>
    </location>
</feature>
<keyword evidence="4" id="KW-0336">GPI-anchor</keyword>
<protein>
    <submittedName>
        <fullName evidence="11">FASCICLIN-like arabinogalactan 2</fullName>
    </submittedName>
</protein>
<keyword evidence="3" id="KW-1003">Cell membrane</keyword>
<dbReference type="InterPro" id="IPR036378">
    <property type="entry name" value="FAS1_dom_sf"/>
</dbReference>
<comment type="caution">
    <text evidence="11">The sequence shown here is derived from an EMBL/GenBank/DDBJ whole genome shotgun (WGS) entry which is preliminary data.</text>
</comment>
<dbReference type="InterPro" id="IPR045003">
    <property type="entry name" value="FLA_A"/>
</dbReference>
<evidence type="ECO:0000256" key="5">
    <source>
        <dbReference type="ARBA" id="ARBA00022729"/>
    </source>
</evidence>
<dbReference type="OrthoDB" id="682048at2759"/>
<evidence type="ECO:0000313" key="11">
    <source>
        <dbReference type="EMBL" id="GFZ05354.1"/>
    </source>
</evidence>
<dbReference type="GO" id="GO:0005886">
    <property type="term" value="C:plasma membrane"/>
    <property type="evidence" value="ECO:0007669"/>
    <property type="project" value="UniProtKB-SubCell"/>
</dbReference>
<dbReference type="Proteomes" id="UP000585474">
    <property type="component" value="Unassembled WGS sequence"/>
</dbReference>
<keyword evidence="12" id="KW-1185">Reference proteome</keyword>
<keyword evidence="4" id="KW-0449">Lipoprotein</keyword>
<reference evidence="11 12" key="1">
    <citation type="submission" date="2019-07" db="EMBL/GenBank/DDBJ databases">
        <title>De Novo Assembly of kiwifruit Actinidia rufa.</title>
        <authorList>
            <person name="Sugita-Konishi S."/>
            <person name="Sato K."/>
            <person name="Mori E."/>
            <person name="Abe Y."/>
            <person name="Kisaki G."/>
            <person name="Hamano K."/>
            <person name="Suezawa K."/>
            <person name="Otani M."/>
            <person name="Fukuda T."/>
            <person name="Manabe T."/>
            <person name="Gomi K."/>
            <person name="Tabuchi M."/>
            <person name="Akimitsu K."/>
            <person name="Kataoka I."/>
        </authorList>
    </citation>
    <scope>NUCLEOTIDE SEQUENCE [LARGE SCALE GENOMIC DNA]</scope>
    <source>
        <strain evidence="12">cv. Fuchu</strain>
    </source>
</reference>
<evidence type="ECO:0000256" key="9">
    <source>
        <dbReference type="SAM" id="SignalP"/>
    </source>
</evidence>
<evidence type="ECO:0000256" key="1">
    <source>
        <dbReference type="ARBA" id="ARBA00004609"/>
    </source>
</evidence>
<feature type="region of interest" description="Disordered" evidence="8">
    <location>
        <begin position="29"/>
        <end position="86"/>
    </location>
</feature>
<evidence type="ECO:0000256" key="4">
    <source>
        <dbReference type="ARBA" id="ARBA00022622"/>
    </source>
</evidence>
<dbReference type="InterPro" id="IPR000782">
    <property type="entry name" value="FAS1_domain"/>
</dbReference>
<evidence type="ECO:0000259" key="10">
    <source>
        <dbReference type="PROSITE" id="PS50213"/>
    </source>
</evidence>
<evidence type="ECO:0000256" key="2">
    <source>
        <dbReference type="ARBA" id="ARBA00007843"/>
    </source>
</evidence>
<dbReference type="EMBL" id="BJWL01000017">
    <property type="protein sequence ID" value="GFZ05354.1"/>
    <property type="molecule type" value="Genomic_DNA"/>
</dbReference>
<name>A0A7J0G3J1_9ERIC</name>
<keyword evidence="4" id="KW-0325">Glycoprotein</keyword>
<feature type="signal peptide" evidence="9">
    <location>
        <begin position="1"/>
        <end position="21"/>
    </location>
</feature>
<feature type="region of interest" description="Disordered" evidence="8">
    <location>
        <begin position="312"/>
        <end position="342"/>
    </location>
</feature>
<dbReference type="GO" id="GO:0098552">
    <property type="term" value="C:side of membrane"/>
    <property type="evidence" value="ECO:0007669"/>
    <property type="project" value="UniProtKB-KW"/>
</dbReference>
<gene>
    <name evidence="11" type="ORF">Acr_17g0009260</name>
</gene>
<keyword evidence="5 9" id="KW-0732">Signal</keyword>
<keyword evidence="6" id="KW-0472">Membrane</keyword>
<dbReference type="AlphaFoldDB" id="A0A7J0G3J1"/>
<evidence type="ECO:0000256" key="3">
    <source>
        <dbReference type="ARBA" id="ARBA00022475"/>
    </source>
</evidence>
<dbReference type="GO" id="GO:0009834">
    <property type="term" value="P:plant-type secondary cell wall biogenesis"/>
    <property type="evidence" value="ECO:0007669"/>
    <property type="project" value="TreeGrafter"/>
</dbReference>
<dbReference type="SUPFAM" id="SSF82153">
    <property type="entry name" value="FAS1 domain"/>
    <property type="match status" value="1"/>
</dbReference>
<evidence type="ECO:0000256" key="6">
    <source>
        <dbReference type="ARBA" id="ARBA00023136"/>
    </source>
</evidence>
<evidence type="ECO:0000256" key="7">
    <source>
        <dbReference type="ARBA" id="ARBA00024686"/>
    </source>
</evidence>
<accession>A0A7J0G3J1</accession>
<feature type="compositionally biased region" description="Basic residues" evidence="8">
    <location>
        <begin position="59"/>
        <end position="71"/>
    </location>
</feature>